<dbReference type="PRINTS" id="PR00726">
    <property type="entry name" value="LEXASERPTASE"/>
</dbReference>
<dbReference type="EMBL" id="LBYC01000019">
    <property type="protein sequence ID" value="KKR41883.1"/>
    <property type="molecule type" value="Genomic_DNA"/>
</dbReference>
<gene>
    <name evidence="14" type="ORF">UT78_C0019G0028</name>
</gene>
<evidence type="ECO:0000256" key="12">
    <source>
        <dbReference type="RuleBase" id="RU003991"/>
    </source>
</evidence>
<dbReference type="InterPro" id="IPR036388">
    <property type="entry name" value="WH-like_DNA-bd_sf"/>
</dbReference>
<keyword evidence="6 12" id="KW-0068">Autocatalytic cleavage</keyword>
<organism evidence="14 15">
    <name type="scientific">Candidatus Nomurabacteria bacterium GW2011_GWF2_40_12</name>
    <dbReference type="NCBI Taxonomy" id="1618776"/>
    <lineage>
        <taxon>Bacteria</taxon>
        <taxon>Candidatus Nomuraibacteriota</taxon>
    </lineage>
</organism>
<evidence type="ECO:0000256" key="3">
    <source>
        <dbReference type="ARBA" id="ARBA00022705"/>
    </source>
</evidence>
<keyword evidence="3" id="KW-0235">DNA replication</keyword>
<dbReference type="InterPro" id="IPR039418">
    <property type="entry name" value="LexA-like"/>
</dbReference>
<accession>A0A0G0QP31</accession>
<dbReference type="PANTHER" id="PTHR33516:SF2">
    <property type="entry name" value="LEXA REPRESSOR-RELATED"/>
    <property type="match status" value="1"/>
</dbReference>
<dbReference type="GO" id="GO:0003677">
    <property type="term" value="F:DNA binding"/>
    <property type="evidence" value="ECO:0007669"/>
    <property type="project" value="UniProtKB-KW"/>
</dbReference>
<keyword evidence="5 12" id="KW-0378">Hydrolase</keyword>
<evidence type="ECO:0000256" key="5">
    <source>
        <dbReference type="ARBA" id="ARBA00022801"/>
    </source>
</evidence>
<dbReference type="NCBIfam" id="TIGR00498">
    <property type="entry name" value="lexA"/>
    <property type="match status" value="1"/>
</dbReference>
<dbReference type="CDD" id="cd06529">
    <property type="entry name" value="S24_LexA-like"/>
    <property type="match status" value="1"/>
</dbReference>
<evidence type="ECO:0000313" key="14">
    <source>
        <dbReference type="EMBL" id="KKR41883.1"/>
    </source>
</evidence>
<evidence type="ECO:0000256" key="2">
    <source>
        <dbReference type="ARBA" id="ARBA00022491"/>
    </source>
</evidence>
<comment type="similarity">
    <text evidence="1 12">Belongs to the peptidase S24 family.</text>
</comment>
<feature type="domain" description="Peptidase S24/S26A/S26B/S26C" evidence="13">
    <location>
        <begin position="69"/>
        <end position="181"/>
    </location>
</feature>
<evidence type="ECO:0000256" key="4">
    <source>
        <dbReference type="ARBA" id="ARBA00022763"/>
    </source>
</evidence>
<dbReference type="InterPro" id="IPR006200">
    <property type="entry name" value="LexA"/>
</dbReference>
<protein>
    <submittedName>
        <fullName evidence="14">LexA repressor</fullName>
    </submittedName>
</protein>
<evidence type="ECO:0000256" key="9">
    <source>
        <dbReference type="ARBA" id="ARBA00023163"/>
    </source>
</evidence>
<reference evidence="14 15" key="1">
    <citation type="journal article" date="2015" name="Nature">
        <title>rRNA introns, odd ribosomes, and small enigmatic genomes across a large radiation of phyla.</title>
        <authorList>
            <person name="Brown C.T."/>
            <person name="Hug L.A."/>
            <person name="Thomas B.C."/>
            <person name="Sharon I."/>
            <person name="Castelle C.J."/>
            <person name="Singh A."/>
            <person name="Wilkins M.J."/>
            <person name="Williams K.H."/>
            <person name="Banfield J.F."/>
        </authorList>
    </citation>
    <scope>NUCLEOTIDE SEQUENCE [LARGE SCALE GENOMIC DNA]</scope>
</reference>
<keyword evidence="4" id="KW-0227">DNA damage</keyword>
<proteinExistence type="inferred from homology"/>
<dbReference type="PANTHER" id="PTHR33516">
    <property type="entry name" value="LEXA REPRESSOR"/>
    <property type="match status" value="1"/>
</dbReference>
<evidence type="ECO:0000256" key="1">
    <source>
        <dbReference type="ARBA" id="ARBA00007484"/>
    </source>
</evidence>
<dbReference type="GO" id="GO:0006260">
    <property type="term" value="P:DNA replication"/>
    <property type="evidence" value="ECO:0007669"/>
    <property type="project" value="UniProtKB-KW"/>
</dbReference>
<evidence type="ECO:0000313" key="15">
    <source>
        <dbReference type="Proteomes" id="UP000034301"/>
    </source>
</evidence>
<dbReference type="InterPro" id="IPR006197">
    <property type="entry name" value="Peptidase_S24_LexA"/>
</dbReference>
<keyword evidence="10" id="KW-0234">DNA repair</keyword>
<keyword evidence="11" id="KW-0742">SOS response</keyword>
<dbReference type="InterPro" id="IPR036390">
    <property type="entry name" value="WH_DNA-bd_sf"/>
</dbReference>
<keyword evidence="7" id="KW-0805">Transcription regulation</keyword>
<dbReference type="AlphaFoldDB" id="A0A0G0QP31"/>
<keyword evidence="9" id="KW-0804">Transcription</keyword>
<evidence type="ECO:0000259" key="13">
    <source>
        <dbReference type="Pfam" id="PF00717"/>
    </source>
</evidence>
<evidence type="ECO:0000256" key="10">
    <source>
        <dbReference type="ARBA" id="ARBA00023204"/>
    </source>
</evidence>
<evidence type="ECO:0000256" key="11">
    <source>
        <dbReference type="ARBA" id="ARBA00023236"/>
    </source>
</evidence>
<dbReference type="Gene3D" id="1.10.10.10">
    <property type="entry name" value="Winged helix-like DNA-binding domain superfamily/Winged helix DNA-binding domain"/>
    <property type="match status" value="1"/>
</dbReference>
<sequence>MTKNIHQTKIESFYSQNKRMPTYSEMMKLFGFKSKNAVFKVVEKLIEAGMVAKDHLGRLIPSETFGEVPMLGFVTAGFPATVEEELADTVNLDDLLIKNKPLTYMLEVDGDSMIDAHIEKGDMVLVEKATIAKDGQIIIAEVDGEFTMKYFRKVGNKVWLEPANKNYKPIYPEHSLNINAVVKAVIRKY</sequence>
<comment type="caution">
    <text evidence="14">The sequence shown here is derived from an EMBL/GenBank/DDBJ whole genome shotgun (WGS) entry which is preliminary data.</text>
</comment>
<evidence type="ECO:0000256" key="6">
    <source>
        <dbReference type="ARBA" id="ARBA00022813"/>
    </source>
</evidence>
<evidence type="ECO:0000256" key="7">
    <source>
        <dbReference type="ARBA" id="ARBA00023015"/>
    </source>
</evidence>
<dbReference type="InterPro" id="IPR036286">
    <property type="entry name" value="LexA/Signal_pep-like_sf"/>
</dbReference>
<keyword evidence="8" id="KW-0238">DNA-binding</keyword>
<dbReference type="GO" id="GO:0006281">
    <property type="term" value="P:DNA repair"/>
    <property type="evidence" value="ECO:0007669"/>
    <property type="project" value="UniProtKB-KW"/>
</dbReference>
<name>A0A0G0QP31_9BACT</name>
<evidence type="ECO:0000256" key="8">
    <source>
        <dbReference type="ARBA" id="ARBA00023125"/>
    </source>
</evidence>
<dbReference type="InterPro" id="IPR015927">
    <property type="entry name" value="Peptidase_S24_S26A/B/C"/>
</dbReference>
<dbReference type="GO" id="GO:0004252">
    <property type="term" value="F:serine-type endopeptidase activity"/>
    <property type="evidence" value="ECO:0007669"/>
    <property type="project" value="InterPro"/>
</dbReference>
<dbReference type="GO" id="GO:0045892">
    <property type="term" value="P:negative regulation of DNA-templated transcription"/>
    <property type="evidence" value="ECO:0007669"/>
    <property type="project" value="InterPro"/>
</dbReference>
<dbReference type="SUPFAM" id="SSF51306">
    <property type="entry name" value="LexA/Signal peptidase"/>
    <property type="match status" value="1"/>
</dbReference>
<dbReference type="SUPFAM" id="SSF46785">
    <property type="entry name" value="Winged helix' DNA-binding domain"/>
    <property type="match status" value="1"/>
</dbReference>
<keyword evidence="2" id="KW-0678">Repressor</keyword>
<dbReference type="Pfam" id="PF00717">
    <property type="entry name" value="Peptidase_S24"/>
    <property type="match status" value="1"/>
</dbReference>
<dbReference type="GO" id="GO:0009432">
    <property type="term" value="P:SOS response"/>
    <property type="evidence" value="ECO:0007669"/>
    <property type="project" value="UniProtKB-KW"/>
</dbReference>
<dbReference type="Proteomes" id="UP000034301">
    <property type="component" value="Unassembled WGS sequence"/>
</dbReference>
<dbReference type="Gene3D" id="2.10.109.10">
    <property type="entry name" value="Umud Fragment, subunit A"/>
    <property type="match status" value="1"/>
</dbReference>
<dbReference type="InterPro" id="IPR050077">
    <property type="entry name" value="LexA_repressor"/>
</dbReference>